<organism evidence="6 7">
    <name type="scientific">Canavalia gladiata</name>
    <name type="common">Sword bean</name>
    <name type="synonym">Dolichos gladiatus</name>
    <dbReference type="NCBI Taxonomy" id="3824"/>
    <lineage>
        <taxon>Eukaryota</taxon>
        <taxon>Viridiplantae</taxon>
        <taxon>Streptophyta</taxon>
        <taxon>Embryophyta</taxon>
        <taxon>Tracheophyta</taxon>
        <taxon>Spermatophyta</taxon>
        <taxon>Magnoliopsida</taxon>
        <taxon>eudicotyledons</taxon>
        <taxon>Gunneridae</taxon>
        <taxon>Pentapetalae</taxon>
        <taxon>rosids</taxon>
        <taxon>fabids</taxon>
        <taxon>Fabales</taxon>
        <taxon>Fabaceae</taxon>
        <taxon>Papilionoideae</taxon>
        <taxon>50 kb inversion clade</taxon>
        <taxon>NPAAA clade</taxon>
        <taxon>indigoferoid/millettioid clade</taxon>
        <taxon>Phaseoleae</taxon>
        <taxon>Canavalia</taxon>
    </lineage>
</organism>
<keyword evidence="5" id="KW-1133">Transmembrane helix</keyword>
<keyword evidence="5" id="KW-0472">Membrane</keyword>
<reference evidence="6 7" key="1">
    <citation type="submission" date="2024-01" db="EMBL/GenBank/DDBJ databases">
        <title>The genomes of 5 underutilized Papilionoideae crops provide insights into root nodulation and disease resistanc.</title>
        <authorList>
            <person name="Jiang F."/>
        </authorList>
    </citation>
    <scope>NUCLEOTIDE SEQUENCE [LARGE SCALE GENOMIC DNA]</scope>
    <source>
        <strain evidence="6">LVBAO_FW01</strain>
        <tissue evidence="6">Leaves</tissue>
    </source>
</reference>
<dbReference type="PANTHER" id="PTHR31580">
    <property type="entry name" value="FILAMENT-LIKE PLANT PROTEIN 4"/>
    <property type="match status" value="1"/>
</dbReference>
<dbReference type="PANTHER" id="PTHR31580:SF49">
    <property type="entry name" value="FILAMENT-LIKE PLANT PROTEIN 3"/>
    <property type="match status" value="1"/>
</dbReference>
<feature type="region of interest" description="Disordered" evidence="4">
    <location>
        <begin position="773"/>
        <end position="801"/>
    </location>
</feature>
<gene>
    <name evidence="6" type="ORF">VNO77_00713</name>
</gene>
<dbReference type="InterPro" id="IPR008587">
    <property type="entry name" value="FPP_plant"/>
</dbReference>
<sequence>MSQRNVSDNICESSWHDVPSTLKNSSDIPLRSPEVVFSTDWKVPYPILVPFQLVSVFDSIQWRQFEKSLFVSCGVLLADFASFLISVILIYQLSCLQCRFSDQVLSFSVLCNDVMDRRSWLWRRKSSEKSPGETESSGSISSLSERFSDDQVYPTQAALSPEVTSKAAPNEEEVSTPKKNKEVTDVKILTDKLATALLNISAKEDLVKQHAKVAEEAVSGWEKAENEVSSLKQQLDAAKQKNSILEDRVSHLDGALKECMRQLRQAREVQEQKILEAVVNNSRDWESKRSELEGKVAQLEAQLQTAKADAAASIRSDLHQKLEAVEKESSSLKLELQSRLEELEFRIAERDLSAQAAETASRQHLESVKKVAKLEAEYRRLKAGARKTFSVNDHRSLTASSVYVESFTDSMSDSGERALAVENDMRKLGGWEMNECESSRFDSWSSSLVTELDQFKNEKATRKNHMAPSVEINLMDDFLEMERLAALPDAESGSNFVREGVASDQSNVGRGTMGAKVEALIQKNAELEKKLEKMESQVEAMSQKNAELEKKLEKMEEHKLELEMVLTECQMQLETSDGRIMEADLKVAELQTQLALAKKSNQEACEELKATKTKEEIVESKLKVTQTEVEELISNIHSLEEEIQKERGLSAEYSIKCGKLEDELSRMKHEAQVQQDTEIIRREGVNHDMKLKQEKELALAASRFAECQKTIASLGQRLKSLATLEDFLHDSDNPIELISEVTKSPQNGGEQLKSHRSDLCLPKTDSELPISLNSSMTHEKSRNGLGKFIPRSKSVSKTRSR</sequence>
<dbReference type="Proteomes" id="UP001367508">
    <property type="component" value="Unassembled WGS sequence"/>
</dbReference>
<name>A0AAN9R5K5_CANGL</name>
<feature type="transmembrane region" description="Helical" evidence="5">
    <location>
        <begin position="69"/>
        <end position="91"/>
    </location>
</feature>
<feature type="region of interest" description="Disordered" evidence="4">
    <location>
        <begin position="126"/>
        <end position="146"/>
    </location>
</feature>
<evidence type="ECO:0008006" key="8">
    <source>
        <dbReference type="Google" id="ProtNLM"/>
    </source>
</evidence>
<feature type="coiled-coil region" evidence="3">
    <location>
        <begin position="221"/>
        <end position="342"/>
    </location>
</feature>
<evidence type="ECO:0000313" key="7">
    <source>
        <dbReference type="Proteomes" id="UP001367508"/>
    </source>
</evidence>
<keyword evidence="5" id="KW-0812">Transmembrane</keyword>
<comment type="similarity">
    <text evidence="1">Belongs to the FPP family.</text>
</comment>
<comment type="caution">
    <text evidence="6">The sequence shown here is derived from an EMBL/GenBank/DDBJ whole genome shotgun (WGS) entry which is preliminary data.</text>
</comment>
<feature type="compositionally biased region" description="Low complexity" evidence="4">
    <location>
        <begin position="133"/>
        <end position="145"/>
    </location>
</feature>
<accession>A0AAN9R5K5</accession>
<keyword evidence="7" id="KW-1185">Reference proteome</keyword>
<dbReference type="Pfam" id="PF05911">
    <property type="entry name" value="FPP"/>
    <property type="match status" value="3"/>
</dbReference>
<keyword evidence="2 3" id="KW-0175">Coiled coil</keyword>
<evidence type="ECO:0000256" key="3">
    <source>
        <dbReference type="SAM" id="Coils"/>
    </source>
</evidence>
<evidence type="ECO:0000256" key="2">
    <source>
        <dbReference type="ARBA" id="ARBA00023054"/>
    </source>
</evidence>
<protein>
    <recommendedName>
        <fullName evidence="8">Filament-like plant protein 3</fullName>
    </recommendedName>
</protein>
<dbReference type="EMBL" id="JAYMYQ010000001">
    <property type="protein sequence ID" value="KAK7358774.1"/>
    <property type="molecule type" value="Genomic_DNA"/>
</dbReference>
<evidence type="ECO:0000313" key="6">
    <source>
        <dbReference type="EMBL" id="KAK7358774.1"/>
    </source>
</evidence>
<evidence type="ECO:0000256" key="1">
    <source>
        <dbReference type="ARBA" id="ARBA00005921"/>
    </source>
</evidence>
<feature type="region of interest" description="Disordered" evidence="4">
    <location>
        <begin position="158"/>
        <end position="179"/>
    </location>
</feature>
<proteinExistence type="inferred from homology"/>
<evidence type="ECO:0000256" key="4">
    <source>
        <dbReference type="SAM" id="MobiDB-lite"/>
    </source>
</evidence>
<evidence type="ECO:0000256" key="5">
    <source>
        <dbReference type="SAM" id="Phobius"/>
    </source>
</evidence>
<feature type="coiled-coil region" evidence="3">
    <location>
        <begin position="517"/>
        <end position="677"/>
    </location>
</feature>
<dbReference type="AlphaFoldDB" id="A0AAN9R5K5"/>